<feature type="compositionally biased region" description="Polar residues" evidence="1">
    <location>
        <begin position="161"/>
        <end position="170"/>
    </location>
</feature>
<protein>
    <submittedName>
        <fullName evidence="2">Uncharacterized protein</fullName>
    </submittedName>
</protein>
<reference evidence="2 3" key="1">
    <citation type="submission" date="2019-03" db="EMBL/GenBank/DDBJ databases">
        <title>Nematode-trapping fungi genome.</title>
        <authorList>
            <person name="Vidal-Diez De Ulzurrun G."/>
        </authorList>
    </citation>
    <scope>NUCLEOTIDE SEQUENCE [LARGE SCALE GENOMIC DNA]</scope>
    <source>
        <strain evidence="2 3">TWF154</strain>
    </source>
</reference>
<dbReference type="EMBL" id="SOZJ01000002">
    <property type="protein sequence ID" value="TGJ71631.1"/>
    <property type="molecule type" value="Genomic_DNA"/>
</dbReference>
<gene>
    <name evidence="2" type="ORF">EYR41_003586</name>
</gene>
<evidence type="ECO:0000256" key="1">
    <source>
        <dbReference type="SAM" id="MobiDB-lite"/>
    </source>
</evidence>
<feature type="region of interest" description="Disordered" evidence="1">
    <location>
        <begin position="1"/>
        <end position="65"/>
    </location>
</feature>
<sequence length="254" mass="26902">MATTSSPSPRPVFTASPSPQAHFTALIATSPSPTSQHVSTSPTPPPRPPSSPGISVFAPRPMRVPMYRPQFPRPVFLYDSDTVDSKENTQASSATVTPTATASASASAVTSTRRSSVASTGIPEEGLDSKLFNTPKDVLDELYKIIRPTSASSASTTGGTQPPSASSPNTYMRHYPFNPRTPTNTSHRRHPSDASDGGLSNILHGLSVLAGNPRASPDSGDWRSMHPAVSPVARRAINPMVRDPSFQGESQKKD</sequence>
<evidence type="ECO:0000313" key="2">
    <source>
        <dbReference type="EMBL" id="TGJ71631.1"/>
    </source>
</evidence>
<feature type="region of interest" description="Disordered" evidence="1">
    <location>
        <begin position="150"/>
        <end position="254"/>
    </location>
</feature>
<feature type="compositionally biased region" description="Low complexity" evidence="1">
    <location>
        <begin position="91"/>
        <end position="120"/>
    </location>
</feature>
<feature type="compositionally biased region" description="Low complexity" evidence="1">
    <location>
        <begin position="150"/>
        <end position="160"/>
    </location>
</feature>
<organism evidence="2 3">
    <name type="scientific">Orbilia oligospora</name>
    <name type="common">Nematode-trapping fungus</name>
    <name type="synonym">Arthrobotrys oligospora</name>
    <dbReference type="NCBI Taxonomy" id="2813651"/>
    <lineage>
        <taxon>Eukaryota</taxon>
        <taxon>Fungi</taxon>
        <taxon>Dikarya</taxon>
        <taxon>Ascomycota</taxon>
        <taxon>Pezizomycotina</taxon>
        <taxon>Orbiliomycetes</taxon>
        <taxon>Orbiliales</taxon>
        <taxon>Orbiliaceae</taxon>
        <taxon>Orbilia</taxon>
    </lineage>
</organism>
<dbReference type="Proteomes" id="UP000297595">
    <property type="component" value="Unassembled WGS sequence"/>
</dbReference>
<feature type="compositionally biased region" description="Pro residues" evidence="1">
    <location>
        <begin position="42"/>
        <end position="51"/>
    </location>
</feature>
<accession>A0A7C8KDE3</accession>
<name>A0A7C8KDE3_ORBOL</name>
<feature type="region of interest" description="Disordered" evidence="1">
    <location>
        <begin position="85"/>
        <end position="131"/>
    </location>
</feature>
<comment type="caution">
    <text evidence="2">The sequence shown here is derived from an EMBL/GenBank/DDBJ whole genome shotgun (WGS) entry which is preliminary data.</text>
</comment>
<dbReference type="AlphaFoldDB" id="A0A7C8KDE3"/>
<evidence type="ECO:0000313" key="3">
    <source>
        <dbReference type="Proteomes" id="UP000297595"/>
    </source>
</evidence>
<feature type="compositionally biased region" description="Polar residues" evidence="1">
    <location>
        <begin position="15"/>
        <end position="38"/>
    </location>
</feature>
<proteinExistence type="predicted"/>